<reference evidence="9" key="1">
    <citation type="submission" date="2022-07" db="EMBL/GenBank/DDBJ databases">
        <authorList>
            <person name="Macas J."/>
            <person name="Novak P."/>
            <person name="Neumann P."/>
        </authorList>
    </citation>
    <scope>NUCLEOTIDE SEQUENCE</scope>
</reference>
<dbReference type="InterPro" id="IPR006458">
    <property type="entry name" value="Ovate_C"/>
</dbReference>
<dbReference type="GO" id="GO:0045892">
    <property type="term" value="P:negative regulation of DNA-templated transcription"/>
    <property type="evidence" value="ECO:0007669"/>
    <property type="project" value="UniProtKB-UniRule"/>
</dbReference>
<evidence type="ECO:0000256" key="7">
    <source>
        <dbReference type="SAM" id="MobiDB-lite"/>
    </source>
</evidence>
<organism evidence="9 10">
    <name type="scientific">Cuscuta epithymum</name>
    <dbReference type="NCBI Taxonomy" id="186058"/>
    <lineage>
        <taxon>Eukaryota</taxon>
        <taxon>Viridiplantae</taxon>
        <taxon>Streptophyta</taxon>
        <taxon>Embryophyta</taxon>
        <taxon>Tracheophyta</taxon>
        <taxon>Spermatophyta</taxon>
        <taxon>Magnoliopsida</taxon>
        <taxon>eudicotyledons</taxon>
        <taxon>Gunneridae</taxon>
        <taxon>Pentapetalae</taxon>
        <taxon>asterids</taxon>
        <taxon>lamiids</taxon>
        <taxon>Solanales</taxon>
        <taxon>Convolvulaceae</taxon>
        <taxon>Cuscuteae</taxon>
        <taxon>Cuscuta</taxon>
        <taxon>Cuscuta subgen. Cuscuta</taxon>
    </lineage>
</organism>
<accession>A0AAV0C774</accession>
<dbReference type="GO" id="GO:0005634">
    <property type="term" value="C:nucleus"/>
    <property type="evidence" value="ECO:0007669"/>
    <property type="project" value="UniProtKB-SubCell"/>
</dbReference>
<comment type="function">
    <text evidence="6">Transcriptional repressor that regulates multiple aspects of plant growth and development.</text>
</comment>
<dbReference type="Proteomes" id="UP001152523">
    <property type="component" value="Unassembled WGS sequence"/>
</dbReference>
<evidence type="ECO:0000313" key="9">
    <source>
        <dbReference type="EMBL" id="CAH9068464.1"/>
    </source>
</evidence>
<protein>
    <recommendedName>
        <fullName evidence="6">Transcription repressor</fullName>
    </recommendedName>
    <alternativeName>
        <fullName evidence="6">Ovate family protein</fullName>
    </alternativeName>
</protein>
<evidence type="ECO:0000313" key="10">
    <source>
        <dbReference type="Proteomes" id="UP001152523"/>
    </source>
</evidence>
<gene>
    <name evidence="9" type="ORF">CEPIT_LOCUS2754</name>
</gene>
<keyword evidence="10" id="KW-1185">Reference proteome</keyword>
<dbReference type="EMBL" id="CAMAPF010000015">
    <property type="protein sequence ID" value="CAH9068464.1"/>
    <property type="molecule type" value="Genomic_DNA"/>
</dbReference>
<dbReference type="InterPro" id="IPR038933">
    <property type="entry name" value="Ovate"/>
</dbReference>
<keyword evidence="4 6" id="KW-0804">Transcription</keyword>
<comment type="subcellular location">
    <subcellularLocation>
        <location evidence="1 6">Nucleus</location>
    </subcellularLocation>
</comment>
<evidence type="ECO:0000256" key="2">
    <source>
        <dbReference type="ARBA" id="ARBA00022491"/>
    </source>
</evidence>
<evidence type="ECO:0000256" key="1">
    <source>
        <dbReference type="ARBA" id="ARBA00004123"/>
    </source>
</evidence>
<comment type="caution">
    <text evidence="9">The sequence shown here is derived from an EMBL/GenBank/DDBJ whole genome shotgun (WGS) entry which is preliminary data.</text>
</comment>
<sequence>MKFVPAFFSKSSEATRPPWSPKTTSSGEPNAAAVGDQYLSSSEDECVENVIKGLKSSERLFFEPGQAISFKPRKEDDEVEAAVKEEEECPIKESVALSMESMDPLLDFKRSMEEMVAAHHHDLGWEFLEELLTCYLKMNEKRNHGFIVGAFVDLLVSLSMASSSSSGDGNGFSQSCTATHSFTSPLSFCSSSCSVTSPTLSSSAAAQEAQDEVQSSAGTV</sequence>
<evidence type="ECO:0000256" key="4">
    <source>
        <dbReference type="ARBA" id="ARBA00023163"/>
    </source>
</evidence>
<dbReference type="Pfam" id="PF04844">
    <property type="entry name" value="Ovate"/>
    <property type="match status" value="1"/>
</dbReference>
<feature type="domain" description="OVATE" evidence="8">
    <location>
        <begin position="97"/>
        <end position="157"/>
    </location>
</feature>
<feature type="region of interest" description="Disordered" evidence="7">
    <location>
        <begin position="1"/>
        <end position="38"/>
    </location>
</feature>
<keyword evidence="2 6" id="KW-0678">Repressor</keyword>
<evidence type="ECO:0000256" key="5">
    <source>
        <dbReference type="ARBA" id="ARBA00023242"/>
    </source>
</evidence>
<dbReference type="AlphaFoldDB" id="A0AAV0C774"/>
<proteinExistence type="predicted"/>
<dbReference type="PANTHER" id="PTHR33057:SF26">
    <property type="entry name" value="TRANSCRIPTION REPRESSOR OFP13"/>
    <property type="match status" value="1"/>
</dbReference>
<evidence type="ECO:0000256" key="6">
    <source>
        <dbReference type="RuleBase" id="RU367028"/>
    </source>
</evidence>
<dbReference type="PROSITE" id="PS51754">
    <property type="entry name" value="OVATE"/>
    <property type="match status" value="1"/>
</dbReference>
<keyword evidence="3 6" id="KW-0805">Transcription regulation</keyword>
<keyword evidence="5 6" id="KW-0539">Nucleus</keyword>
<evidence type="ECO:0000256" key="3">
    <source>
        <dbReference type="ARBA" id="ARBA00023015"/>
    </source>
</evidence>
<dbReference type="PANTHER" id="PTHR33057">
    <property type="entry name" value="TRANSCRIPTION REPRESSOR OFP7-RELATED"/>
    <property type="match status" value="1"/>
</dbReference>
<dbReference type="NCBIfam" id="TIGR01568">
    <property type="entry name" value="A_thal_3678"/>
    <property type="match status" value="1"/>
</dbReference>
<evidence type="ECO:0000259" key="8">
    <source>
        <dbReference type="PROSITE" id="PS51754"/>
    </source>
</evidence>
<name>A0AAV0C774_9ASTE</name>